<name>A0A5N1IS02_9BACT</name>
<keyword evidence="3" id="KW-1185">Reference proteome</keyword>
<keyword evidence="1" id="KW-0472">Membrane</keyword>
<organism evidence="2 3">
    <name type="scientific">Adhaeribacter soli</name>
    <dbReference type="NCBI Taxonomy" id="2607655"/>
    <lineage>
        <taxon>Bacteria</taxon>
        <taxon>Pseudomonadati</taxon>
        <taxon>Bacteroidota</taxon>
        <taxon>Cytophagia</taxon>
        <taxon>Cytophagales</taxon>
        <taxon>Hymenobacteraceae</taxon>
        <taxon>Adhaeribacter</taxon>
    </lineage>
</organism>
<feature type="transmembrane region" description="Helical" evidence="1">
    <location>
        <begin position="37"/>
        <end position="57"/>
    </location>
</feature>
<proteinExistence type="predicted"/>
<accession>A0A5N1IS02</accession>
<evidence type="ECO:0000313" key="3">
    <source>
        <dbReference type="Proteomes" id="UP000326570"/>
    </source>
</evidence>
<comment type="caution">
    <text evidence="2">The sequence shown here is derived from an EMBL/GenBank/DDBJ whole genome shotgun (WGS) entry which is preliminary data.</text>
</comment>
<dbReference type="AlphaFoldDB" id="A0A5N1IS02"/>
<reference evidence="2 3" key="1">
    <citation type="submission" date="2019-09" db="EMBL/GenBank/DDBJ databases">
        <title>Genome sequence of Adhaeribacter sp. M2.</title>
        <authorList>
            <person name="Srinivasan S."/>
        </authorList>
    </citation>
    <scope>NUCLEOTIDE SEQUENCE [LARGE SCALE GENOMIC DNA]</scope>
    <source>
        <strain evidence="2 3">M2</strain>
    </source>
</reference>
<dbReference type="Proteomes" id="UP000326570">
    <property type="component" value="Unassembled WGS sequence"/>
</dbReference>
<evidence type="ECO:0000313" key="2">
    <source>
        <dbReference type="EMBL" id="KAA9332790.1"/>
    </source>
</evidence>
<keyword evidence="1" id="KW-0812">Transmembrane</keyword>
<keyword evidence="1" id="KW-1133">Transmembrane helix</keyword>
<evidence type="ECO:0000256" key="1">
    <source>
        <dbReference type="SAM" id="Phobius"/>
    </source>
</evidence>
<protein>
    <submittedName>
        <fullName evidence="2">DUF998 domain-containing protein</fullName>
    </submittedName>
</protein>
<dbReference type="RefSeq" id="WP_150904203.1">
    <property type="nucleotide sequence ID" value="NZ_VTWT01000006.1"/>
</dbReference>
<sequence length="136" mass="14843">MGENNGLADLLYGLGEGAGSGLFPFEHANGKLTFSGLVHSVFGAVGVLSMVLAPVVALKLFPKKAFPRLNFYAKFTCVAGVAFILLFLASKLDLITYRGLWQRLFILVYHVFFMVLAVRMLRRSGMQRAEPVAGSN</sequence>
<gene>
    <name evidence="2" type="ORF">F0P94_12395</name>
</gene>
<feature type="transmembrane region" description="Helical" evidence="1">
    <location>
        <begin position="69"/>
        <end position="88"/>
    </location>
</feature>
<feature type="transmembrane region" description="Helical" evidence="1">
    <location>
        <begin position="100"/>
        <end position="118"/>
    </location>
</feature>
<dbReference type="EMBL" id="VTWT01000006">
    <property type="protein sequence ID" value="KAA9332790.1"/>
    <property type="molecule type" value="Genomic_DNA"/>
</dbReference>
<dbReference type="InterPro" id="IPR009339">
    <property type="entry name" value="DUF998"/>
</dbReference>
<dbReference type="Pfam" id="PF06197">
    <property type="entry name" value="DUF998"/>
    <property type="match status" value="1"/>
</dbReference>